<keyword evidence="2 5" id="KW-0812">Transmembrane</keyword>
<feature type="transmembrane region" description="Helical" evidence="5">
    <location>
        <begin position="221"/>
        <end position="240"/>
    </location>
</feature>
<feature type="transmembrane region" description="Helical" evidence="5">
    <location>
        <begin position="344"/>
        <end position="365"/>
    </location>
</feature>
<dbReference type="InterPro" id="IPR050367">
    <property type="entry name" value="APC_superfamily"/>
</dbReference>
<reference evidence="7 8" key="1">
    <citation type="submission" date="2020-12" db="EMBL/GenBank/DDBJ databases">
        <title>Comparative genome analysis of fungal antagonists Marinomonas ostreistagni 398 and M. spartinae 468.</title>
        <authorList>
            <person name="Fields J.L."/>
            <person name="Mavrodi O.V."/>
            <person name="Biber P.D."/>
            <person name="Indest K.J."/>
            <person name="Mavrodi D.V."/>
        </authorList>
    </citation>
    <scope>NUCLEOTIDE SEQUENCE [LARGE SCALE GENOMIC DNA]</scope>
    <source>
        <strain evidence="7 8">USM7</strain>
    </source>
</reference>
<dbReference type="InterPro" id="IPR004841">
    <property type="entry name" value="AA-permease/SLC12A_dom"/>
</dbReference>
<feature type="transmembrane region" description="Helical" evidence="5">
    <location>
        <begin position="402"/>
        <end position="421"/>
    </location>
</feature>
<dbReference type="PIRSF" id="PIRSF006060">
    <property type="entry name" value="AA_transporter"/>
    <property type="match status" value="1"/>
</dbReference>
<feature type="transmembrane region" description="Helical" evidence="5">
    <location>
        <begin position="377"/>
        <end position="396"/>
    </location>
</feature>
<dbReference type="Proteomes" id="UP000598488">
    <property type="component" value="Unassembled WGS sequence"/>
</dbReference>
<dbReference type="RefSeq" id="WP_199463242.1">
    <property type="nucleotide sequence ID" value="NZ_JAEMUH010000012.1"/>
</dbReference>
<organism evidence="7 8">
    <name type="scientific">Marinomonas ostreistagni</name>
    <dbReference type="NCBI Taxonomy" id="359209"/>
    <lineage>
        <taxon>Bacteria</taxon>
        <taxon>Pseudomonadati</taxon>
        <taxon>Pseudomonadota</taxon>
        <taxon>Gammaproteobacteria</taxon>
        <taxon>Oceanospirillales</taxon>
        <taxon>Oceanospirillaceae</taxon>
        <taxon>Marinomonas</taxon>
    </lineage>
</organism>
<name>A0ABS0ZD92_9GAMM</name>
<comment type="subcellular location">
    <subcellularLocation>
        <location evidence="1">Membrane</location>
        <topology evidence="1">Multi-pass membrane protein</topology>
    </subcellularLocation>
</comment>
<protein>
    <submittedName>
        <fullName evidence="7">APC family permease</fullName>
    </submittedName>
</protein>
<gene>
    <name evidence="7" type="ORF">JHD44_13190</name>
</gene>
<evidence type="ECO:0000256" key="4">
    <source>
        <dbReference type="ARBA" id="ARBA00023136"/>
    </source>
</evidence>
<evidence type="ECO:0000256" key="1">
    <source>
        <dbReference type="ARBA" id="ARBA00004141"/>
    </source>
</evidence>
<evidence type="ECO:0000259" key="6">
    <source>
        <dbReference type="Pfam" id="PF00324"/>
    </source>
</evidence>
<evidence type="ECO:0000256" key="2">
    <source>
        <dbReference type="ARBA" id="ARBA00022692"/>
    </source>
</evidence>
<dbReference type="Gene3D" id="1.20.1740.10">
    <property type="entry name" value="Amino acid/polyamine transporter I"/>
    <property type="match status" value="1"/>
</dbReference>
<evidence type="ECO:0000256" key="3">
    <source>
        <dbReference type="ARBA" id="ARBA00022989"/>
    </source>
</evidence>
<keyword evidence="8" id="KW-1185">Reference proteome</keyword>
<evidence type="ECO:0000313" key="7">
    <source>
        <dbReference type="EMBL" id="MBJ7551644.1"/>
    </source>
</evidence>
<keyword evidence="4 5" id="KW-0472">Membrane</keyword>
<dbReference type="PANTHER" id="PTHR42770:SF8">
    <property type="entry name" value="PUTRESCINE IMPORTER PUUP"/>
    <property type="match status" value="1"/>
</dbReference>
<feature type="transmembrane region" description="Helical" evidence="5">
    <location>
        <begin position="124"/>
        <end position="144"/>
    </location>
</feature>
<proteinExistence type="predicted"/>
<evidence type="ECO:0000313" key="8">
    <source>
        <dbReference type="Proteomes" id="UP000598488"/>
    </source>
</evidence>
<feature type="transmembrane region" description="Helical" evidence="5">
    <location>
        <begin position="320"/>
        <end position="338"/>
    </location>
</feature>
<feature type="transmembrane region" description="Helical" evidence="5">
    <location>
        <begin position="260"/>
        <end position="279"/>
    </location>
</feature>
<dbReference type="Pfam" id="PF00324">
    <property type="entry name" value="AA_permease"/>
    <property type="match status" value="1"/>
</dbReference>
<feature type="transmembrane region" description="Helical" evidence="5">
    <location>
        <begin position="87"/>
        <end position="112"/>
    </location>
</feature>
<dbReference type="EMBL" id="JAEMUH010000012">
    <property type="protein sequence ID" value="MBJ7551644.1"/>
    <property type="molecule type" value="Genomic_DNA"/>
</dbReference>
<feature type="transmembrane region" description="Helical" evidence="5">
    <location>
        <begin position="12"/>
        <end position="36"/>
    </location>
</feature>
<feature type="transmembrane region" description="Helical" evidence="5">
    <location>
        <begin position="151"/>
        <end position="172"/>
    </location>
</feature>
<dbReference type="PANTHER" id="PTHR42770">
    <property type="entry name" value="AMINO ACID TRANSPORTER-RELATED"/>
    <property type="match status" value="1"/>
</dbReference>
<feature type="domain" description="Amino acid permease/ SLC12A" evidence="6">
    <location>
        <begin position="18"/>
        <end position="379"/>
    </location>
</feature>
<comment type="caution">
    <text evidence="7">The sequence shown here is derived from an EMBL/GenBank/DDBJ whole genome shotgun (WGS) entry which is preliminary data.</text>
</comment>
<keyword evidence="3 5" id="KW-1133">Transmembrane helix</keyword>
<feature type="transmembrane region" description="Helical" evidence="5">
    <location>
        <begin position="48"/>
        <end position="66"/>
    </location>
</feature>
<sequence>MKGNISLKKTLGLGGLILFGLAYMTPMIVFGTYGVIYEESGGQVATSYLMAMVAMLFTAIAYAVMAKKIPESGSSYGYVTKVFGDKLGFLVGWVILLDYLFLPMVIWLIGGVYLEAYAPSVPSWFWLLAFIALTTVLNIVGFGVAKKVNLVLMILQLAVIIAFCAMAITIIGDQPVETSVVPDMNLAFVGAAIACYSFLGFDAVSTMAEDTQEPQKNVPKAIIWVTLLGGTIFAGASYILGAAFPDISLFASDSAAADMATQIGGIAFSSIFVATLVVAQFTSGVSAQAGASRLLFAMGRDGVLPSKVFGVLHDKFHTPWVSIILVGLVGLLALKMDITTSTSFINFGAFLAFIFVNLCAVFTYLRMAPAERTLISLFTHLVAPALGVICIAKLLVSLDSHAITLGMCWLAVGAALMMFLTKRGTKLELEME</sequence>
<feature type="transmembrane region" description="Helical" evidence="5">
    <location>
        <begin position="184"/>
        <end position="201"/>
    </location>
</feature>
<evidence type="ECO:0000256" key="5">
    <source>
        <dbReference type="SAM" id="Phobius"/>
    </source>
</evidence>
<accession>A0ABS0ZD92</accession>